<dbReference type="InterPro" id="IPR018247">
    <property type="entry name" value="EF_Hand_1_Ca_BS"/>
</dbReference>
<dbReference type="PANTHER" id="PTHR36696">
    <property type="entry name" value="AGAP012002-PA"/>
    <property type="match status" value="1"/>
</dbReference>
<dbReference type="Gene3D" id="1.10.238.10">
    <property type="entry name" value="EF-hand"/>
    <property type="match status" value="1"/>
</dbReference>
<accession>A0A6P8J9H7</accession>
<dbReference type="PROSITE" id="PS50222">
    <property type="entry name" value="EF_HAND_2"/>
    <property type="match status" value="1"/>
</dbReference>
<sequence>MREVVRTLSSVSYQSSAKAHESPQDSSSTEDLKTIGRLKEDESKRTRADNTKAWLQGPLSLSRKGCRFELPMDMKLLEKLTPLEYVSNYCRINSRRKTLFRHYFMKNDKDKDGNVNHRELLKALRELYAQSISVQQVNEILHSLGIEKMCKNVTLNMFLAIAAFSERYLYSFLNNTSEYQEEKRTVLEETDFGALRWKLEGCAVSDEMKNILCVL</sequence>
<feature type="domain" description="EF-hand" evidence="3">
    <location>
        <begin position="95"/>
        <end position="130"/>
    </location>
</feature>
<dbReference type="PROSITE" id="PS00018">
    <property type="entry name" value="EF_HAND_1"/>
    <property type="match status" value="1"/>
</dbReference>
<keyword evidence="1" id="KW-0106">Calcium</keyword>
<organism evidence="4 5">
    <name type="scientific">Actinia tenebrosa</name>
    <name type="common">Australian red waratah sea anemone</name>
    <dbReference type="NCBI Taxonomy" id="6105"/>
    <lineage>
        <taxon>Eukaryota</taxon>
        <taxon>Metazoa</taxon>
        <taxon>Cnidaria</taxon>
        <taxon>Anthozoa</taxon>
        <taxon>Hexacorallia</taxon>
        <taxon>Actiniaria</taxon>
        <taxon>Actiniidae</taxon>
        <taxon>Actinia</taxon>
    </lineage>
</organism>
<protein>
    <submittedName>
        <fullName evidence="5 6">Uncharacterized protein LOC116307409</fullName>
    </submittedName>
</protein>
<dbReference type="RefSeq" id="XP_031573516.1">
    <property type="nucleotide sequence ID" value="XM_031717656.1"/>
</dbReference>
<evidence type="ECO:0000313" key="6">
    <source>
        <dbReference type="RefSeq" id="XP_031573516.1"/>
    </source>
</evidence>
<feature type="compositionally biased region" description="Polar residues" evidence="2">
    <location>
        <begin position="7"/>
        <end position="17"/>
    </location>
</feature>
<dbReference type="PANTHER" id="PTHR36696:SF1">
    <property type="entry name" value="EF-HAND DOMAIN-CONTAINING PROTEIN"/>
    <property type="match status" value="1"/>
</dbReference>
<dbReference type="SUPFAM" id="SSF47473">
    <property type="entry name" value="EF-hand"/>
    <property type="match status" value="1"/>
</dbReference>
<dbReference type="InterPro" id="IPR011992">
    <property type="entry name" value="EF-hand-dom_pair"/>
</dbReference>
<feature type="region of interest" description="Disordered" evidence="2">
    <location>
        <begin position="1"/>
        <end position="49"/>
    </location>
</feature>
<evidence type="ECO:0000256" key="2">
    <source>
        <dbReference type="SAM" id="MobiDB-lite"/>
    </source>
</evidence>
<dbReference type="GO" id="GO:0005509">
    <property type="term" value="F:calcium ion binding"/>
    <property type="evidence" value="ECO:0007669"/>
    <property type="project" value="InterPro"/>
</dbReference>
<name>A0A6P8J9H7_ACTTE</name>
<evidence type="ECO:0000313" key="4">
    <source>
        <dbReference type="Proteomes" id="UP000515163"/>
    </source>
</evidence>
<evidence type="ECO:0000313" key="5">
    <source>
        <dbReference type="RefSeq" id="XP_031573515.1"/>
    </source>
</evidence>
<proteinExistence type="predicted"/>
<dbReference type="RefSeq" id="XP_031573515.1">
    <property type="nucleotide sequence ID" value="XM_031717655.1"/>
</dbReference>
<dbReference type="AlphaFoldDB" id="A0A6P8J9H7"/>
<evidence type="ECO:0000256" key="1">
    <source>
        <dbReference type="ARBA" id="ARBA00022837"/>
    </source>
</evidence>
<gene>
    <name evidence="5 6" type="primary">LOC116307409</name>
</gene>
<dbReference type="GeneID" id="116307409"/>
<dbReference type="Proteomes" id="UP000515163">
    <property type="component" value="Unplaced"/>
</dbReference>
<dbReference type="KEGG" id="aten:116307409"/>
<reference evidence="5 6" key="1">
    <citation type="submission" date="2025-04" db="UniProtKB">
        <authorList>
            <consortium name="RefSeq"/>
        </authorList>
    </citation>
    <scope>IDENTIFICATION</scope>
    <source>
        <tissue evidence="5 6">Tentacle</tissue>
    </source>
</reference>
<evidence type="ECO:0000259" key="3">
    <source>
        <dbReference type="PROSITE" id="PS50222"/>
    </source>
</evidence>
<keyword evidence="4" id="KW-1185">Reference proteome</keyword>
<feature type="compositionally biased region" description="Basic and acidic residues" evidence="2">
    <location>
        <begin position="30"/>
        <end position="49"/>
    </location>
</feature>
<dbReference type="OrthoDB" id="10021598at2759"/>
<dbReference type="InterPro" id="IPR002048">
    <property type="entry name" value="EF_hand_dom"/>
</dbReference>